<dbReference type="PANTHER" id="PTHR43132">
    <property type="entry name" value="ARSENICAL RESISTANCE OPERON REPRESSOR ARSR-RELATED"/>
    <property type="match status" value="1"/>
</dbReference>
<dbReference type="InterPro" id="IPR011991">
    <property type="entry name" value="ArsR-like_HTH"/>
</dbReference>
<evidence type="ECO:0000259" key="4">
    <source>
        <dbReference type="PROSITE" id="PS50987"/>
    </source>
</evidence>
<dbReference type="GO" id="GO:0003677">
    <property type="term" value="F:DNA binding"/>
    <property type="evidence" value="ECO:0007669"/>
    <property type="project" value="UniProtKB-KW"/>
</dbReference>
<dbReference type="CDD" id="cd00090">
    <property type="entry name" value="HTH_ARSR"/>
    <property type="match status" value="1"/>
</dbReference>
<comment type="caution">
    <text evidence="5">The sequence shown here is derived from an EMBL/GenBank/DDBJ whole genome shotgun (WGS) entry which is preliminary data.</text>
</comment>
<keyword evidence="6" id="KW-1185">Reference proteome</keyword>
<organism evidence="5 6">
    <name type="scientific">Pseudomonas fluvialis</name>
    <dbReference type="NCBI Taxonomy" id="1793966"/>
    <lineage>
        <taxon>Bacteria</taxon>
        <taxon>Pseudomonadati</taxon>
        <taxon>Pseudomonadota</taxon>
        <taxon>Gammaproteobacteria</taxon>
        <taxon>Pseudomonadales</taxon>
        <taxon>Pseudomonadaceae</taxon>
        <taxon>Pseudomonas</taxon>
    </lineage>
</organism>
<dbReference type="Pfam" id="PF01022">
    <property type="entry name" value="HTH_5"/>
    <property type="match status" value="1"/>
</dbReference>
<reference evidence="5 6" key="1">
    <citation type="submission" date="2020-08" db="EMBL/GenBank/DDBJ databases">
        <title>Functional genomics of gut bacteria from endangered species of beetles.</title>
        <authorList>
            <person name="Carlos-Shanley C."/>
        </authorList>
    </citation>
    <scope>NUCLEOTIDE SEQUENCE [LARGE SCALE GENOMIC DNA]</scope>
    <source>
        <strain evidence="5 6">S00202</strain>
    </source>
</reference>
<dbReference type="PROSITE" id="PS50987">
    <property type="entry name" value="HTH_ARSR_2"/>
    <property type="match status" value="1"/>
</dbReference>
<dbReference type="SUPFAM" id="SSF46785">
    <property type="entry name" value="Winged helix' DNA-binding domain"/>
    <property type="match status" value="1"/>
</dbReference>
<dbReference type="Gene3D" id="1.10.10.10">
    <property type="entry name" value="Winged helix-like DNA-binding domain superfamily/Winged helix DNA-binding domain"/>
    <property type="match status" value="1"/>
</dbReference>
<dbReference type="EMBL" id="JACHLL010000005">
    <property type="protein sequence ID" value="MBB6342825.1"/>
    <property type="molecule type" value="Genomic_DNA"/>
</dbReference>
<evidence type="ECO:0000256" key="2">
    <source>
        <dbReference type="ARBA" id="ARBA00023125"/>
    </source>
</evidence>
<dbReference type="InterPro" id="IPR051011">
    <property type="entry name" value="Metal_resp_trans_reg"/>
</dbReference>
<dbReference type="PRINTS" id="PR00778">
    <property type="entry name" value="HTHARSR"/>
</dbReference>
<evidence type="ECO:0000256" key="1">
    <source>
        <dbReference type="ARBA" id="ARBA00023015"/>
    </source>
</evidence>
<gene>
    <name evidence="5" type="ORF">HNP49_003007</name>
</gene>
<evidence type="ECO:0000313" key="6">
    <source>
        <dbReference type="Proteomes" id="UP000557193"/>
    </source>
</evidence>
<keyword evidence="2" id="KW-0238">DNA-binding</keyword>
<accession>A0A7X0BVY0</accession>
<keyword evidence="3" id="KW-0804">Transcription</keyword>
<dbReference type="GO" id="GO:0003700">
    <property type="term" value="F:DNA-binding transcription factor activity"/>
    <property type="evidence" value="ECO:0007669"/>
    <property type="project" value="InterPro"/>
</dbReference>
<dbReference type="InterPro" id="IPR036390">
    <property type="entry name" value="WH_DNA-bd_sf"/>
</dbReference>
<protein>
    <submittedName>
        <fullName evidence="5">ArsR family transcriptional regulator</fullName>
    </submittedName>
</protein>
<proteinExistence type="predicted"/>
<evidence type="ECO:0000256" key="3">
    <source>
        <dbReference type="ARBA" id="ARBA00023163"/>
    </source>
</evidence>
<keyword evidence="1" id="KW-0805">Transcription regulation</keyword>
<dbReference type="Proteomes" id="UP000557193">
    <property type="component" value="Unassembled WGS sequence"/>
</dbReference>
<evidence type="ECO:0000313" key="5">
    <source>
        <dbReference type="EMBL" id="MBB6342825.1"/>
    </source>
</evidence>
<dbReference type="SMART" id="SM00418">
    <property type="entry name" value="HTH_ARSR"/>
    <property type="match status" value="1"/>
</dbReference>
<dbReference type="PANTHER" id="PTHR43132:SF2">
    <property type="entry name" value="ARSENICAL RESISTANCE OPERON REPRESSOR ARSR-RELATED"/>
    <property type="match status" value="1"/>
</dbReference>
<feature type="domain" description="HTH arsR-type" evidence="4">
    <location>
        <begin position="12"/>
        <end position="106"/>
    </location>
</feature>
<sequence>MTDLPAAPDIDLLRANASAAGQLLKALANPDRLLLLCQLSQGERNVSELEALLGILQPTLSQQLAVLRREGLVETRREGKQIFYRISSPAALAVINTLYQQFCGGEQ</sequence>
<dbReference type="InterPro" id="IPR036388">
    <property type="entry name" value="WH-like_DNA-bd_sf"/>
</dbReference>
<dbReference type="InterPro" id="IPR001845">
    <property type="entry name" value="HTH_ArsR_DNA-bd_dom"/>
</dbReference>
<name>A0A7X0BVY0_9PSED</name>
<dbReference type="NCBIfam" id="NF033788">
    <property type="entry name" value="HTH_metalloreg"/>
    <property type="match status" value="1"/>
</dbReference>
<dbReference type="AlphaFoldDB" id="A0A7X0BVY0"/>
<dbReference type="RefSeq" id="WP_184684603.1">
    <property type="nucleotide sequence ID" value="NZ_JACHLL010000005.1"/>
</dbReference>